<evidence type="ECO:0000313" key="2">
    <source>
        <dbReference type="Proteomes" id="UP000295447"/>
    </source>
</evidence>
<dbReference type="Proteomes" id="UP000295447">
    <property type="component" value="Unassembled WGS sequence"/>
</dbReference>
<comment type="caution">
    <text evidence="1">The sequence shown here is derived from an EMBL/GenBank/DDBJ whole genome shotgun (WGS) entry which is preliminary data.</text>
</comment>
<dbReference type="AlphaFoldDB" id="A0A4R7ZXF4"/>
<gene>
    <name evidence="1" type="ORF">EV650_1520</name>
</gene>
<protein>
    <submittedName>
        <fullName evidence="1">Uncharacterized protein</fullName>
    </submittedName>
</protein>
<name>A0A4R7ZXF4_9ACTN</name>
<organism evidence="1 2">
    <name type="scientific">Kribbella kalugense</name>
    <dbReference type="NCBI Taxonomy" id="2512221"/>
    <lineage>
        <taxon>Bacteria</taxon>
        <taxon>Bacillati</taxon>
        <taxon>Actinomycetota</taxon>
        <taxon>Actinomycetes</taxon>
        <taxon>Propionibacteriales</taxon>
        <taxon>Kribbellaceae</taxon>
        <taxon>Kribbella</taxon>
    </lineage>
</organism>
<sequence length="91" mass="10269">MMASRLPLKRYRSIPGFLRATVAIRRQLARSEGLIGHSLKADLLRKTFFTLSAWADETVLNHFAGAHPHLDLGSQNCRGDPSSVRRWRGRA</sequence>
<evidence type="ECO:0000313" key="1">
    <source>
        <dbReference type="EMBL" id="TDW22682.1"/>
    </source>
</evidence>
<accession>A0A4R7ZXF4</accession>
<dbReference type="EMBL" id="SODF01000001">
    <property type="protein sequence ID" value="TDW22682.1"/>
    <property type="molecule type" value="Genomic_DNA"/>
</dbReference>
<proteinExistence type="predicted"/>
<reference evidence="1 2" key="1">
    <citation type="submission" date="2019-03" db="EMBL/GenBank/DDBJ databases">
        <title>Genomic Encyclopedia of Type Strains, Phase III (KMG-III): the genomes of soil and plant-associated and newly described type strains.</title>
        <authorList>
            <person name="Whitman W."/>
        </authorList>
    </citation>
    <scope>NUCLEOTIDE SEQUENCE [LARGE SCALE GENOMIC DNA]</scope>
    <source>
        <strain evidence="1 2">VKM Ac-2570</strain>
    </source>
</reference>
<keyword evidence="2" id="KW-1185">Reference proteome</keyword>